<proteinExistence type="predicted"/>
<evidence type="ECO:0000313" key="2">
    <source>
        <dbReference type="Proteomes" id="UP000307602"/>
    </source>
</evidence>
<dbReference type="PROSITE" id="PS51257">
    <property type="entry name" value="PROKAR_LIPOPROTEIN"/>
    <property type="match status" value="1"/>
</dbReference>
<keyword evidence="2" id="KW-1185">Reference proteome</keyword>
<name>A0A4S1DYX2_9FLAO</name>
<sequence>MNRREVLKGLGLTLGYTIATPSIMSLLQSCNTEVKLWIPKLLSVDEGIVLKNLIDIMLPKTEITPGALDVNVPEFIDLYVYEVYEDDMQYKFKKGISTIIKALNIPEEGVSLLEHKDYDALLTKYLKVSKKQRLIYENENDKKNEDATIFNALIDLRNTSVWVYKTSQQIGEHVLAYDPIPGTQIGCVSLEESTGGKAWSL</sequence>
<accession>A0A4S1DYX2</accession>
<dbReference type="InterPro" id="IPR027056">
    <property type="entry name" value="Gluconate_2DH_su3"/>
</dbReference>
<gene>
    <name evidence="1" type="ORF">EM932_05625</name>
</gene>
<reference evidence="1 2" key="1">
    <citation type="submission" date="2019-04" db="EMBL/GenBank/DDBJ databases">
        <authorList>
            <person name="Liu A."/>
        </authorList>
    </citation>
    <scope>NUCLEOTIDE SEQUENCE [LARGE SCALE GENOMIC DNA]</scope>
    <source>
        <strain evidence="1 2">RZ03</strain>
    </source>
</reference>
<dbReference type="OrthoDB" id="6385145at2"/>
<dbReference type="Pfam" id="PF13618">
    <property type="entry name" value="Gluconate_2-dh3"/>
    <property type="match status" value="1"/>
</dbReference>
<dbReference type="RefSeq" id="WP_135876205.1">
    <property type="nucleotide sequence ID" value="NZ_SRSO01000006.1"/>
</dbReference>
<dbReference type="EMBL" id="SRSO01000006">
    <property type="protein sequence ID" value="TGV03511.1"/>
    <property type="molecule type" value="Genomic_DNA"/>
</dbReference>
<organism evidence="1 2">
    <name type="scientific">Flavivirga rizhaonensis</name>
    <dbReference type="NCBI Taxonomy" id="2559571"/>
    <lineage>
        <taxon>Bacteria</taxon>
        <taxon>Pseudomonadati</taxon>
        <taxon>Bacteroidota</taxon>
        <taxon>Flavobacteriia</taxon>
        <taxon>Flavobacteriales</taxon>
        <taxon>Flavobacteriaceae</taxon>
        <taxon>Flavivirga</taxon>
    </lineage>
</organism>
<comment type="caution">
    <text evidence="1">The sequence shown here is derived from an EMBL/GenBank/DDBJ whole genome shotgun (WGS) entry which is preliminary data.</text>
</comment>
<dbReference type="Proteomes" id="UP000307602">
    <property type="component" value="Unassembled WGS sequence"/>
</dbReference>
<dbReference type="AlphaFoldDB" id="A0A4S1DYX2"/>
<protein>
    <submittedName>
        <fullName evidence="1">Gluconate 2-dehydrogenase subunit 3 family protein</fullName>
    </submittedName>
</protein>
<evidence type="ECO:0000313" key="1">
    <source>
        <dbReference type="EMBL" id="TGV03511.1"/>
    </source>
</evidence>